<dbReference type="GO" id="GO:0015171">
    <property type="term" value="F:amino acid transmembrane transporter activity"/>
    <property type="evidence" value="ECO:0007669"/>
    <property type="project" value="TreeGrafter"/>
</dbReference>
<evidence type="ECO:0000256" key="4">
    <source>
        <dbReference type="ARBA" id="ARBA00022989"/>
    </source>
</evidence>
<organism evidence="7 8">
    <name type="scientific">Streptomonospora salina</name>
    <dbReference type="NCBI Taxonomy" id="104205"/>
    <lineage>
        <taxon>Bacteria</taxon>
        <taxon>Bacillati</taxon>
        <taxon>Actinomycetota</taxon>
        <taxon>Actinomycetes</taxon>
        <taxon>Streptosporangiales</taxon>
        <taxon>Nocardiopsidaceae</taxon>
        <taxon>Streptomonospora</taxon>
    </lineage>
</organism>
<evidence type="ECO:0000256" key="5">
    <source>
        <dbReference type="ARBA" id="ARBA00023136"/>
    </source>
</evidence>
<evidence type="ECO:0000256" key="1">
    <source>
        <dbReference type="ARBA" id="ARBA00004651"/>
    </source>
</evidence>
<dbReference type="Proteomes" id="UP000578077">
    <property type="component" value="Unassembled WGS sequence"/>
</dbReference>
<reference evidence="7 8" key="1">
    <citation type="submission" date="2020-08" db="EMBL/GenBank/DDBJ databases">
        <title>Sequencing the genomes of 1000 actinobacteria strains.</title>
        <authorList>
            <person name="Klenk H.-P."/>
        </authorList>
    </citation>
    <scope>NUCLEOTIDE SEQUENCE [LARGE SCALE GENOMIC DNA]</scope>
    <source>
        <strain evidence="7 8">DSM 44593</strain>
    </source>
</reference>
<sequence>MVAHLPVFLTTVILMLVVPGPDFVLVTRSAVANGTRGALYTVAGICGGLAFLTLAAAGLAAAVAADPVLASVLRVAGGVYLFLLGSGFVVAAWRNRAAPPAEAAAPRKAGSAFVQGFLNNVLNPKALVFYLTFMPQFLVAGEPVFAQTVVMGAVVVACAGAWWTLYIAALGSLGPVLRRPGVRSTVDAGAGAALAALGLAAVAGLL</sequence>
<feature type="transmembrane region" description="Helical" evidence="6">
    <location>
        <begin position="6"/>
        <end position="26"/>
    </location>
</feature>
<gene>
    <name evidence="7" type="ORF">HNR25_000352</name>
</gene>
<keyword evidence="2" id="KW-1003">Cell membrane</keyword>
<keyword evidence="3 6" id="KW-0812">Transmembrane</keyword>
<dbReference type="RefSeq" id="WP_246463498.1">
    <property type="nucleotide sequence ID" value="NZ_BAABKT010000006.1"/>
</dbReference>
<dbReference type="GO" id="GO:0005886">
    <property type="term" value="C:plasma membrane"/>
    <property type="evidence" value="ECO:0007669"/>
    <property type="project" value="UniProtKB-SubCell"/>
</dbReference>
<evidence type="ECO:0000313" key="7">
    <source>
        <dbReference type="EMBL" id="MBB5996601.1"/>
    </source>
</evidence>
<evidence type="ECO:0000256" key="3">
    <source>
        <dbReference type="ARBA" id="ARBA00022692"/>
    </source>
</evidence>
<keyword evidence="8" id="KW-1185">Reference proteome</keyword>
<keyword evidence="4 6" id="KW-1133">Transmembrane helix</keyword>
<evidence type="ECO:0000256" key="2">
    <source>
        <dbReference type="ARBA" id="ARBA00022475"/>
    </source>
</evidence>
<proteinExistence type="predicted"/>
<evidence type="ECO:0000313" key="8">
    <source>
        <dbReference type="Proteomes" id="UP000578077"/>
    </source>
</evidence>
<feature type="transmembrane region" description="Helical" evidence="6">
    <location>
        <begin position="71"/>
        <end position="93"/>
    </location>
</feature>
<evidence type="ECO:0000256" key="6">
    <source>
        <dbReference type="SAM" id="Phobius"/>
    </source>
</evidence>
<dbReference type="EMBL" id="JACHLY010000001">
    <property type="protein sequence ID" value="MBB5996601.1"/>
    <property type="molecule type" value="Genomic_DNA"/>
</dbReference>
<keyword evidence="5 6" id="KW-0472">Membrane</keyword>
<comment type="subcellular location">
    <subcellularLocation>
        <location evidence="1">Cell membrane</location>
        <topology evidence="1">Multi-pass membrane protein</topology>
    </subcellularLocation>
</comment>
<accession>A0A841EAW0</accession>
<feature type="transmembrane region" description="Helical" evidence="6">
    <location>
        <begin position="145"/>
        <end position="173"/>
    </location>
</feature>
<comment type="caution">
    <text evidence="7">The sequence shown here is derived from an EMBL/GenBank/DDBJ whole genome shotgun (WGS) entry which is preliminary data.</text>
</comment>
<dbReference type="InterPro" id="IPR001123">
    <property type="entry name" value="LeuE-type"/>
</dbReference>
<feature type="transmembrane region" description="Helical" evidence="6">
    <location>
        <begin position="38"/>
        <end position="65"/>
    </location>
</feature>
<dbReference type="AlphaFoldDB" id="A0A841EAW0"/>
<dbReference type="PIRSF" id="PIRSF006324">
    <property type="entry name" value="LeuE"/>
    <property type="match status" value="1"/>
</dbReference>
<dbReference type="Pfam" id="PF01810">
    <property type="entry name" value="LysE"/>
    <property type="match status" value="1"/>
</dbReference>
<dbReference type="PANTHER" id="PTHR30086:SF20">
    <property type="entry name" value="ARGININE EXPORTER PROTEIN ARGO-RELATED"/>
    <property type="match status" value="1"/>
</dbReference>
<protein>
    <submittedName>
        <fullName evidence="7">Threonine/homoserine/homoserine lactone efflux protein</fullName>
    </submittedName>
</protein>
<dbReference type="PANTHER" id="PTHR30086">
    <property type="entry name" value="ARGININE EXPORTER PROTEIN ARGO"/>
    <property type="match status" value="1"/>
</dbReference>
<name>A0A841EAW0_9ACTN</name>
<feature type="transmembrane region" description="Helical" evidence="6">
    <location>
        <begin position="185"/>
        <end position="205"/>
    </location>
</feature>
<feature type="transmembrane region" description="Helical" evidence="6">
    <location>
        <begin position="113"/>
        <end position="133"/>
    </location>
</feature>